<dbReference type="AlphaFoldDB" id="A0A1G4VWE4"/>
<gene>
    <name evidence="1" type="ORF">HZU40_12805</name>
    <name evidence="2" type="ORF">SAMN02799620_01822</name>
</gene>
<evidence type="ECO:0000313" key="4">
    <source>
        <dbReference type="Proteomes" id="UP000515498"/>
    </source>
</evidence>
<organism evidence="2 3">
    <name type="scientific">Mycolicibacterium fluoranthenivorans</name>
    <dbReference type="NCBI Taxonomy" id="258505"/>
    <lineage>
        <taxon>Bacteria</taxon>
        <taxon>Bacillati</taxon>
        <taxon>Actinomycetota</taxon>
        <taxon>Actinomycetes</taxon>
        <taxon>Mycobacteriales</taxon>
        <taxon>Mycobacteriaceae</taxon>
        <taxon>Mycolicibacterium</taxon>
    </lineage>
</organism>
<dbReference type="KEGG" id="mflu:HZU40_12805"/>
<dbReference type="GO" id="GO:1901135">
    <property type="term" value="P:carbohydrate derivative metabolic process"/>
    <property type="evidence" value="ECO:0007669"/>
    <property type="project" value="InterPro"/>
</dbReference>
<dbReference type="STRING" id="1502745.SAMN02799620_01822"/>
<protein>
    <submittedName>
        <fullName evidence="1">TobH protein</fullName>
    </submittedName>
</protein>
<evidence type="ECO:0000313" key="1">
    <source>
        <dbReference type="EMBL" id="QNJ95037.1"/>
    </source>
</evidence>
<reference evidence="3" key="1">
    <citation type="submission" date="2016-10" db="EMBL/GenBank/DDBJ databases">
        <authorList>
            <person name="Varghese N."/>
            <person name="Submissions S."/>
        </authorList>
    </citation>
    <scope>NUCLEOTIDE SEQUENCE [LARGE SCALE GENOMIC DNA]</scope>
    <source>
        <strain evidence="3">UNC267MFSha1.1M11</strain>
    </source>
</reference>
<accession>A0A1G4VWE4</accession>
<proteinExistence type="predicted"/>
<dbReference type="InterPro" id="IPR046348">
    <property type="entry name" value="SIS_dom_sf"/>
</dbReference>
<dbReference type="GO" id="GO:0097367">
    <property type="term" value="F:carbohydrate derivative binding"/>
    <property type="evidence" value="ECO:0007669"/>
    <property type="project" value="InterPro"/>
</dbReference>
<reference evidence="1 4" key="3">
    <citation type="submission" date="2020-07" db="EMBL/GenBank/DDBJ databases">
        <title>Draft genome sequence of four isobutane-metabolizing strains capable of cometabolically degrading diverse ether contaminants.</title>
        <authorList>
            <person name="Chen W."/>
            <person name="Faulkner N."/>
            <person name="Smith C."/>
            <person name="Hyman M."/>
        </authorList>
    </citation>
    <scope>NUCLEOTIDE SEQUENCE [LARGE SCALE GENOMIC DNA]</scope>
    <source>
        <strain evidence="1 4">2A</strain>
    </source>
</reference>
<evidence type="ECO:0000313" key="3">
    <source>
        <dbReference type="Proteomes" id="UP000199707"/>
    </source>
</evidence>
<reference evidence="2" key="2">
    <citation type="submission" date="2016-10" db="EMBL/GenBank/DDBJ databases">
        <authorList>
            <person name="de Groot N.N."/>
        </authorList>
    </citation>
    <scope>NUCLEOTIDE SEQUENCE [LARGE SCALE GENOMIC DNA]</scope>
    <source>
        <strain evidence="2">UNC267MFSha1.1M11</strain>
    </source>
</reference>
<sequence>MTSRAATIDLDDTEGLIGADREGLLRAASMAGAQVRATASAVDEGALDRLGTERPRSLIWVAGRGAAEPAGALLAALTAGTAAEPIVIAPAVPPWIGPLDVLVVAGDDPGDPVLATAVSTGVRRGARVVLAAPYEGPLGEAAGGRAVVLEPRLWVPPEFGLCRYLAVGLATLHHIDPAVQIDLTALADELDAEALRNSAGREVFTNAAKTLADRLADRNTVLTGDNPATLVLARHVSAVLLRVGHRVIAAAGLSDALAALHSGAGVATAPDDMAALFHDEELDGPLPDRWRVLVLTLAAERAAVTARVGGHHPDLALVGAQDVPDALAAPVDPGRPEQQLATLAVRLEMAAVYLRLTRG</sequence>
<dbReference type="EMBL" id="CP059894">
    <property type="protein sequence ID" value="QNJ95037.1"/>
    <property type="molecule type" value="Genomic_DNA"/>
</dbReference>
<dbReference type="Proteomes" id="UP000199707">
    <property type="component" value="Unassembled WGS sequence"/>
</dbReference>
<dbReference type="SUPFAM" id="SSF53697">
    <property type="entry name" value="SIS domain"/>
    <property type="match status" value="1"/>
</dbReference>
<dbReference type="Proteomes" id="UP000515498">
    <property type="component" value="Chromosome"/>
</dbReference>
<dbReference type="RefSeq" id="WP_090355837.1">
    <property type="nucleotide sequence ID" value="NZ_CP059894.1"/>
</dbReference>
<name>A0A1G4VWE4_9MYCO</name>
<evidence type="ECO:0000313" key="2">
    <source>
        <dbReference type="EMBL" id="SCX12872.1"/>
    </source>
</evidence>
<dbReference type="EMBL" id="FMUB01000003">
    <property type="protein sequence ID" value="SCX12872.1"/>
    <property type="molecule type" value="Genomic_DNA"/>
</dbReference>